<organism evidence="1 2">
    <name type="scientific">Marinomonas mediterranea (strain ATCC 700492 / JCM 21426 / NBRC 103028 / MMB-1)</name>
    <dbReference type="NCBI Taxonomy" id="717774"/>
    <lineage>
        <taxon>Bacteria</taxon>
        <taxon>Pseudomonadati</taxon>
        <taxon>Pseudomonadota</taxon>
        <taxon>Gammaproteobacteria</taxon>
        <taxon>Oceanospirillales</taxon>
        <taxon>Oceanospirillaceae</taxon>
        <taxon>Marinomonas</taxon>
    </lineage>
</organism>
<proteinExistence type="predicted"/>
<dbReference type="AlphaFoldDB" id="F2JZ69"/>
<dbReference type="KEGG" id="mme:Marme_2824"/>
<dbReference type="Pfam" id="PF04077">
    <property type="entry name" value="DsrH"/>
    <property type="match status" value="1"/>
</dbReference>
<dbReference type="RefSeq" id="WP_013661950.1">
    <property type="nucleotide sequence ID" value="NC_015276.1"/>
</dbReference>
<evidence type="ECO:0000313" key="1">
    <source>
        <dbReference type="EMBL" id="ADZ92047.1"/>
    </source>
</evidence>
<reference evidence="1 2" key="1">
    <citation type="journal article" date="2012" name="Stand. Genomic Sci.">
        <title>Complete genome sequence of the melanogenic marine bacterium Marinomonas mediterranea type strain (MMB-1(T)).</title>
        <authorList>
            <person name="Lucas-Elio P."/>
            <person name="Goodwin L."/>
            <person name="Woyke T."/>
            <person name="Pitluck S."/>
            <person name="Nolan M."/>
            <person name="Kyrpides N.C."/>
            <person name="Detter J.C."/>
            <person name="Copeland A."/>
            <person name="Teshima H."/>
            <person name="Bruce D."/>
            <person name="Detter C."/>
            <person name="Tapia R."/>
            <person name="Han S."/>
            <person name="Land M.L."/>
            <person name="Ivanova N."/>
            <person name="Mikhailova N."/>
            <person name="Johnston A.W."/>
            <person name="Sanchez-Amat A."/>
        </authorList>
    </citation>
    <scope>NUCLEOTIDE SEQUENCE [LARGE SCALE GENOMIC DNA]</scope>
    <source>
        <strain evidence="2">ATCC 700492 / JCM 21426 / NBRC 103028 / MMB-1</strain>
    </source>
</reference>
<dbReference type="InterPro" id="IPR007215">
    <property type="entry name" value="Sulphur_relay_TusB/DsrH"/>
</dbReference>
<gene>
    <name evidence="1" type="ordered locus">Marme_2824</name>
</gene>
<keyword evidence="2" id="KW-1185">Reference proteome</keyword>
<dbReference type="InterPro" id="IPR027396">
    <property type="entry name" value="DsrEFH-like"/>
</dbReference>
<sequence>MTLHQINKAQYPASIERDWQLSLQNGDSILLFESGVLRALKSTPVLSAQAPEQSKEQLKEQSTKQSVTLFVREIDAKAHGLKVDESIYQIIDDNQWLELTAECDRIISW</sequence>
<name>F2JZ69_MARM1</name>
<dbReference type="SUPFAM" id="SSF75169">
    <property type="entry name" value="DsrEFH-like"/>
    <property type="match status" value="1"/>
</dbReference>
<protein>
    <recommendedName>
        <fullName evidence="3">Sulfur relay protein TusB/DsrH</fullName>
    </recommendedName>
</protein>
<dbReference type="Proteomes" id="UP000001062">
    <property type="component" value="Chromosome"/>
</dbReference>
<dbReference type="eggNOG" id="COG2168">
    <property type="taxonomic scope" value="Bacteria"/>
</dbReference>
<dbReference type="GO" id="GO:0005737">
    <property type="term" value="C:cytoplasm"/>
    <property type="evidence" value="ECO:0007669"/>
    <property type="project" value="InterPro"/>
</dbReference>
<evidence type="ECO:0008006" key="3">
    <source>
        <dbReference type="Google" id="ProtNLM"/>
    </source>
</evidence>
<accession>F2JZ69</accession>
<dbReference type="Gene3D" id="3.40.1260.10">
    <property type="entry name" value="DsrEFH-like"/>
    <property type="match status" value="1"/>
</dbReference>
<dbReference type="STRING" id="717774.Marme_2824"/>
<dbReference type="OrthoDB" id="9795117at2"/>
<dbReference type="HOGENOM" id="CLU_2180680_0_0_6"/>
<evidence type="ECO:0000313" key="2">
    <source>
        <dbReference type="Proteomes" id="UP000001062"/>
    </source>
</evidence>
<dbReference type="GO" id="GO:0002143">
    <property type="term" value="P:tRNA wobble position uridine thiolation"/>
    <property type="evidence" value="ECO:0007669"/>
    <property type="project" value="InterPro"/>
</dbReference>
<dbReference type="PATRIC" id="fig|717774.3.peg.2907"/>
<dbReference type="EMBL" id="CP002583">
    <property type="protein sequence ID" value="ADZ92047.1"/>
    <property type="molecule type" value="Genomic_DNA"/>
</dbReference>